<sequence length="430" mass="44323">MPTTPPPVAVAPERTSLPVRTVITALIGGTLLLKAAGFCWDFLGYYISDGLGHGTTAAGAGLTLFGIGWCAGQAFSGAVTDRLGQRTALIVFMCFSALACFALALTTSLPALMALSLLLGFTMEIHRPAVSAEINDSITGEAARTRAQGWTYWAMNVGIAVCGGLGGYLAHQHGYQLLFVANGIACLVFALIARRVLTPRPRAPRASASLSYRHVLADTSLRWITVAEVGAMICAYGLVSVLPLVMVDDGLPPSAYGAVMIANTAGVLILTPPLMRVLIGRDEEMRFPIAPLLAVGSLILGAGMAFAVLQHTTLGYAIAAVLIVPGEICYSVATGAYISKAAPPGATGRYQAVLSGASATASLPPLGIALALNTGGRPLVAAILAASALTAATACYPLARALRARQAPEPDPRTAGREPVPAAHDPKEPS</sequence>
<feature type="transmembrane region" description="Helical" evidence="8">
    <location>
        <begin position="55"/>
        <end position="76"/>
    </location>
</feature>
<keyword evidence="2" id="KW-0813">Transport</keyword>
<organism evidence="10 11">
    <name type="scientific">Streptomyces yaizuensis</name>
    <dbReference type="NCBI Taxonomy" id="2989713"/>
    <lineage>
        <taxon>Bacteria</taxon>
        <taxon>Bacillati</taxon>
        <taxon>Actinomycetota</taxon>
        <taxon>Actinomycetes</taxon>
        <taxon>Kitasatosporales</taxon>
        <taxon>Streptomycetaceae</taxon>
        <taxon>Streptomyces</taxon>
    </lineage>
</organism>
<feature type="transmembrane region" description="Helical" evidence="8">
    <location>
        <begin position="88"/>
        <end position="121"/>
    </location>
</feature>
<evidence type="ECO:0000256" key="4">
    <source>
        <dbReference type="ARBA" id="ARBA00022692"/>
    </source>
</evidence>
<keyword evidence="5 8" id="KW-1133">Transmembrane helix</keyword>
<feature type="transmembrane region" description="Helical" evidence="8">
    <location>
        <begin position="221"/>
        <end position="242"/>
    </location>
</feature>
<feature type="transmembrane region" description="Helical" evidence="8">
    <location>
        <begin position="22"/>
        <end position="43"/>
    </location>
</feature>
<evidence type="ECO:0000256" key="1">
    <source>
        <dbReference type="ARBA" id="ARBA00004651"/>
    </source>
</evidence>
<dbReference type="PANTHER" id="PTHR23517:SF3">
    <property type="entry name" value="INTEGRAL MEMBRANE TRANSPORT PROTEIN"/>
    <property type="match status" value="1"/>
</dbReference>
<evidence type="ECO:0000256" key="8">
    <source>
        <dbReference type="SAM" id="Phobius"/>
    </source>
</evidence>
<feature type="compositionally biased region" description="Basic and acidic residues" evidence="7">
    <location>
        <begin position="406"/>
        <end position="416"/>
    </location>
</feature>
<evidence type="ECO:0000313" key="10">
    <source>
        <dbReference type="EMBL" id="GLF98217.1"/>
    </source>
</evidence>
<dbReference type="EMBL" id="BSBI01000013">
    <property type="protein sequence ID" value="GLF98217.1"/>
    <property type="molecule type" value="Genomic_DNA"/>
</dbReference>
<dbReference type="Pfam" id="PF07690">
    <property type="entry name" value="MFS_1"/>
    <property type="match status" value="1"/>
</dbReference>
<dbReference type="InterPro" id="IPR050171">
    <property type="entry name" value="MFS_Transporters"/>
</dbReference>
<dbReference type="InterPro" id="IPR020846">
    <property type="entry name" value="MFS_dom"/>
</dbReference>
<keyword evidence="3" id="KW-1003">Cell membrane</keyword>
<dbReference type="InterPro" id="IPR011701">
    <property type="entry name" value="MFS"/>
</dbReference>
<feature type="domain" description="Major facilitator superfamily (MFS) profile" evidence="9">
    <location>
        <begin position="21"/>
        <end position="403"/>
    </location>
</feature>
<protein>
    <submittedName>
        <fullName evidence="10">MFS transporter</fullName>
    </submittedName>
</protein>
<evidence type="ECO:0000256" key="2">
    <source>
        <dbReference type="ARBA" id="ARBA00022448"/>
    </source>
</evidence>
<feature type="transmembrane region" description="Helical" evidence="8">
    <location>
        <begin position="150"/>
        <end position="169"/>
    </location>
</feature>
<dbReference type="PROSITE" id="PS50850">
    <property type="entry name" value="MFS"/>
    <property type="match status" value="1"/>
</dbReference>
<keyword evidence="11" id="KW-1185">Reference proteome</keyword>
<feature type="transmembrane region" description="Helical" evidence="8">
    <location>
        <begin position="254"/>
        <end position="275"/>
    </location>
</feature>
<feature type="transmembrane region" description="Helical" evidence="8">
    <location>
        <begin position="314"/>
        <end position="338"/>
    </location>
</feature>
<evidence type="ECO:0000313" key="11">
    <source>
        <dbReference type="Proteomes" id="UP001291653"/>
    </source>
</evidence>
<dbReference type="PANTHER" id="PTHR23517">
    <property type="entry name" value="RESISTANCE PROTEIN MDTM, PUTATIVE-RELATED-RELATED"/>
    <property type="match status" value="1"/>
</dbReference>
<name>A0ABQ5P6L6_9ACTN</name>
<feature type="transmembrane region" description="Helical" evidence="8">
    <location>
        <begin position="175"/>
        <end position="193"/>
    </location>
</feature>
<evidence type="ECO:0000256" key="3">
    <source>
        <dbReference type="ARBA" id="ARBA00022475"/>
    </source>
</evidence>
<feature type="transmembrane region" description="Helical" evidence="8">
    <location>
        <begin position="378"/>
        <end position="399"/>
    </location>
</feature>
<comment type="subcellular location">
    <subcellularLocation>
        <location evidence="1">Cell membrane</location>
        <topology evidence="1">Multi-pass membrane protein</topology>
    </subcellularLocation>
</comment>
<dbReference type="SUPFAM" id="SSF103473">
    <property type="entry name" value="MFS general substrate transporter"/>
    <property type="match status" value="1"/>
</dbReference>
<feature type="transmembrane region" description="Helical" evidence="8">
    <location>
        <begin position="350"/>
        <end position="372"/>
    </location>
</feature>
<evidence type="ECO:0000256" key="5">
    <source>
        <dbReference type="ARBA" id="ARBA00022989"/>
    </source>
</evidence>
<dbReference type="Gene3D" id="1.20.1250.20">
    <property type="entry name" value="MFS general substrate transporter like domains"/>
    <property type="match status" value="1"/>
</dbReference>
<evidence type="ECO:0000256" key="7">
    <source>
        <dbReference type="SAM" id="MobiDB-lite"/>
    </source>
</evidence>
<feature type="region of interest" description="Disordered" evidence="7">
    <location>
        <begin position="406"/>
        <end position="430"/>
    </location>
</feature>
<keyword evidence="6 8" id="KW-0472">Membrane</keyword>
<reference evidence="10 11" key="1">
    <citation type="submission" date="2022-10" db="EMBL/GenBank/DDBJ databases">
        <title>Draft genome sequence of Streptomyces sp. YSPA8.</title>
        <authorList>
            <person name="Moriuchi R."/>
            <person name="Dohra H."/>
            <person name="Yamamura H."/>
            <person name="Kodani S."/>
        </authorList>
    </citation>
    <scope>NUCLEOTIDE SEQUENCE [LARGE SCALE GENOMIC DNA]</scope>
    <source>
        <strain evidence="10 11">YSPA8</strain>
    </source>
</reference>
<evidence type="ECO:0000256" key="6">
    <source>
        <dbReference type="ARBA" id="ARBA00023136"/>
    </source>
</evidence>
<gene>
    <name evidence="10" type="ORF">SYYSPA8_27990</name>
</gene>
<accession>A0ABQ5P6L6</accession>
<feature type="transmembrane region" description="Helical" evidence="8">
    <location>
        <begin position="287"/>
        <end position="308"/>
    </location>
</feature>
<dbReference type="Proteomes" id="UP001291653">
    <property type="component" value="Unassembled WGS sequence"/>
</dbReference>
<evidence type="ECO:0000259" key="9">
    <source>
        <dbReference type="PROSITE" id="PS50850"/>
    </source>
</evidence>
<comment type="caution">
    <text evidence="10">The sequence shown here is derived from an EMBL/GenBank/DDBJ whole genome shotgun (WGS) entry which is preliminary data.</text>
</comment>
<dbReference type="RefSeq" id="WP_323450200.1">
    <property type="nucleotide sequence ID" value="NZ_BSBI01000013.1"/>
</dbReference>
<proteinExistence type="predicted"/>
<dbReference type="InterPro" id="IPR036259">
    <property type="entry name" value="MFS_trans_sf"/>
</dbReference>
<keyword evidence="4 8" id="KW-0812">Transmembrane</keyword>